<comment type="caution">
    <text evidence="2">The sequence shown here is derived from an EMBL/GenBank/DDBJ whole genome shotgun (WGS) entry which is preliminary data.</text>
</comment>
<proteinExistence type="predicted"/>
<reference evidence="2" key="1">
    <citation type="submission" date="2020-06" db="EMBL/GenBank/DDBJ databases">
        <title>WGS assembly of Ceratodon purpureus strain R40.</title>
        <authorList>
            <person name="Carey S.B."/>
            <person name="Jenkins J."/>
            <person name="Shu S."/>
            <person name="Lovell J.T."/>
            <person name="Sreedasyam A."/>
            <person name="Maumus F."/>
            <person name="Tiley G.P."/>
            <person name="Fernandez-Pozo N."/>
            <person name="Barry K."/>
            <person name="Chen C."/>
            <person name="Wang M."/>
            <person name="Lipzen A."/>
            <person name="Daum C."/>
            <person name="Saski C.A."/>
            <person name="Payton A.C."/>
            <person name="Mcbreen J.C."/>
            <person name="Conrad R.E."/>
            <person name="Kollar L.M."/>
            <person name="Olsson S."/>
            <person name="Huttunen S."/>
            <person name="Landis J.B."/>
            <person name="Wickett N.J."/>
            <person name="Johnson M.G."/>
            <person name="Rensing S.A."/>
            <person name="Grimwood J."/>
            <person name="Schmutz J."/>
            <person name="Mcdaniel S.F."/>
        </authorList>
    </citation>
    <scope>NUCLEOTIDE SEQUENCE</scope>
    <source>
        <strain evidence="2">R40</strain>
    </source>
</reference>
<name>A0A8T0GYT7_CERPU</name>
<dbReference type="AlphaFoldDB" id="A0A8T0GYT7"/>
<organism evidence="2 3">
    <name type="scientific">Ceratodon purpureus</name>
    <name type="common">Fire moss</name>
    <name type="synonym">Dicranum purpureum</name>
    <dbReference type="NCBI Taxonomy" id="3225"/>
    <lineage>
        <taxon>Eukaryota</taxon>
        <taxon>Viridiplantae</taxon>
        <taxon>Streptophyta</taxon>
        <taxon>Embryophyta</taxon>
        <taxon>Bryophyta</taxon>
        <taxon>Bryophytina</taxon>
        <taxon>Bryopsida</taxon>
        <taxon>Dicranidae</taxon>
        <taxon>Pseudoditrichales</taxon>
        <taxon>Ditrichaceae</taxon>
        <taxon>Ceratodon</taxon>
    </lineage>
</organism>
<dbReference type="OrthoDB" id="2834792at2759"/>
<evidence type="ECO:0000256" key="1">
    <source>
        <dbReference type="SAM" id="SignalP"/>
    </source>
</evidence>
<gene>
    <name evidence="2" type="ORF">KC19_8G076700</name>
</gene>
<dbReference type="Proteomes" id="UP000822688">
    <property type="component" value="Chromosome 8"/>
</dbReference>
<dbReference type="EMBL" id="CM026429">
    <property type="protein sequence ID" value="KAG0564023.1"/>
    <property type="molecule type" value="Genomic_DNA"/>
</dbReference>
<protein>
    <submittedName>
        <fullName evidence="2">Uncharacterized protein</fullName>
    </submittedName>
</protein>
<feature type="chain" id="PRO_5035729673" evidence="1">
    <location>
        <begin position="26"/>
        <end position="118"/>
    </location>
</feature>
<sequence length="118" mass="11849">MARPASPHLLAAGFALLSLAALASAQNSCTAVAYLGQIGGTSCTGQELGDASMNGPGFGQCDEVTNASCVLTELSEGDCVIHLFSDTSCSTPITGGNTITCGDPPENVNFGSFQIECA</sequence>
<keyword evidence="3" id="KW-1185">Reference proteome</keyword>
<keyword evidence="1" id="KW-0732">Signal</keyword>
<accession>A0A8T0GYT7</accession>
<feature type="signal peptide" evidence="1">
    <location>
        <begin position="1"/>
        <end position="25"/>
    </location>
</feature>
<evidence type="ECO:0000313" key="3">
    <source>
        <dbReference type="Proteomes" id="UP000822688"/>
    </source>
</evidence>
<evidence type="ECO:0000313" key="2">
    <source>
        <dbReference type="EMBL" id="KAG0564023.1"/>
    </source>
</evidence>